<dbReference type="CDD" id="cd00072">
    <property type="entry name" value="GYF"/>
    <property type="match status" value="1"/>
</dbReference>
<feature type="compositionally biased region" description="Basic and acidic residues" evidence="1">
    <location>
        <begin position="419"/>
        <end position="429"/>
    </location>
</feature>
<dbReference type="InterPro" id="IPR003169">
    <property type="entry name" value="GYF"/>
</dbReference>
<evidence type="ECO:0000259" key="2">
    <source>
        <dbReference type="PROSITE" id="PS50829"/>
    </source>
</evidence>
<feature type="region of interest" description="Disordered" evidence="1">
    <location>
        <begin position="1"/>
        <end position="73"/>
    </location>
</feature>
<dbReference type="GO" id="GO:0005829">
    <property type="term" value="C:cytosol"/>
    <property type="evidence" value="ECO:0007669"/>
    <property type="project" value="TreeGrafter"/>
</dbReference>
<feature type="compositionally biased region" description="Low complexity" evidence="1">
    <location>
        <begin position="1154"/>
        <end position="1169"/>
    </location>
</feature>
<dbReference type="VEuPathDB" id="FungiDB:F503_03812"/>
<feature type="compositionally biased region" description="Basic and acidic residues" evidence="1">
    <location>
        <begin position="1282"/>
        <end position="1305"/>
    </location>
</feature>
<dbReference type="Gene3D" id="3.30.1490.40">
    <property type="match status" value="1"/>
</dbReference>
<dbReference type="PANTHER" id="PTHR14445">
    <property type="entry name" value="GRB10 INTERACTING GYF PROTEIN"/>
    <property type="match status" value="1"/>
</dbReference>
<feature type="region of interest" description="Disordered" evidence="1">
    <location>
        <begin position="327"/>
        <end position="356"/>
    </location>
</feature>
<feature type="compositionally biased region" description="Low complexity" evidence="1">
    <location>
        <begin position="1209"/>
        <end position="1222"/>
    </location>
</feature>
<feature type="compositionally biased region" description="Basic and acidic residues" evidence="1">
    <location>
        <begin position="20"/>
        <end position="31"/>
    </location>
</feature>
<protein>
    <submittedName>
        <fullName evidence="3">Gyf domain-containing protein</fullName>
    </submittedName>
</protein>
<dbReference type="SMART" id="SM00444">
    <property type="entry name" value="GYF"/>
    <property type="match status" value="1"/>
</dbReference>
<feature type="region of interest" description="Disordered" evidence="1">
    <location>
        <begin position="874"/>
        <end position="931"/>
    </location>
</feature>
<feature type="compositionally biased region" description="Low complexity" evidence="1">
    <location>
        <begin position="461"/>
        <end position="478"/>
    </location>
</feature>
<keyword evidence="4" id="KW-1185">Reference proteome</keyword>
<evidence type="ECO:0000313" key="3">
    <source>
        <dbReference type="EMBL" id="EPE05207.1"/>
    </source>
</evidence>
<reference evidence="3 4" key="1">
    <citation type="journal article" date="2013" name="BMC Genomics">
        <title>The genome and transcriptome of the pine saprophyte Ophiostoma piceae, and a comparison with the bark beetle-associated pine pathogen Grosmannia clavigera.</title>
        <authorList>
            <person name="Haridas S."/>
            <person name="Wang Y."/>
            <person name="Lim L."/>
            <person name="Massoumi Alamouti S."/>
            <person name="Jackman S."/>
            <person name="Docking R."/>
            <person name="Robertson G."/>
            <person name="Birol I."/>
            <person name="Bohlmann J."/>
            <person name="Breuil C."/>
        </authorList>
    </citation>
    <scope>NUCLEOTIDE SEQUENCE [LARGE SCALE GENOMIC DNA]</scope>
    <source>
        <strain evidence="3 4">UAMH 11346</strain>
    </source>
</reference>
<dbReference type="Pfam" id="PF02213">
    <property type="entry name" value="GYF"/>
    <property type="match status" value="1"/>
</dbReference>
<dbReference type="STRING" id="1262450.S3BXG2"/>
<dbReference type="OMA" id="GNTQGPW"/>
<feature type="region of interest" description="Disordered" evidence="1">
    <location>
        <begin position="635"/>
        <end position="658"/>
    </location>
</feature>
<dbReference type="PROSITE" id="PS50829">
    <property type="entry name" value="GYF"/>
    <property type="match status" value="1"/>
</dbReference>
<evidence type="ECO:0000256" key="1">
    <source>
        <dbReference type="SAM" id="MobiDB-lite"/>
    </source>
</evidence>
<feature type="compositionally biased region" description="Basic and acidic residues" evidence="1">
    <location>
        <begin position="260"/>
        <end position="277"/>
    </location>
</feature>
<dbReference type="InterPro" id="IPR035445">
    <property type="entry name" value="GYF-like_dom_sf"/>
</dbReference>
<accession>S3BXG2</accession>
<dbReference type="Proteomes" id="UP000016923">
    <property type="component" value="Unassembled WGS sequence"/>
</dbReference>
<gene>
    <name evidence="3" type="ORF">F503_03812</name>
</gene>
<feature type="compositionally biased region" description="Low complexity" evidence="1">
    <location>
        <begin position="1239"/>
        <end position="1281"/>
    </location>
</feature>
<dbReference type="HOGENOM" id="CLU_001585_1_0_1"/>
<feature type="region of interest" description="Disordered" evidence="1">
    <location>
        <begin position="1096"/>
        <end position="1394"/>
    </location>
</feature>
<dbReference type="SUPFAM" id="SSF55277">
    <property type="entry name" value="GYF domain"/>
    <property type="match status" value="1"/>
</dbReference>
<feature type="region of interest" description="Disordered" evidence="1">
    <location>
        <begin position="1479"/>
        <end position="1528"/>
    </location>
</feature>
<feature type="compositionally biased region" description="Polar residues" evidence="1">
    <location>
        <begin position="906"/>
        <end position="915"/>
    </location>
</feature>
<feature type="compositionally biased region" description="Low complexity" evidence="1">
    <location>
        <begin position="203"/>
        <end position="231"/>
    </location>
</feature>
<feature type="region of interest" description="Disordered" evidence="1">
    <location>
        <begin position="411"/>
        <end position="576"/>
    </location>
</feature>
<dbReference type="InterPro" id="IPR051640">
    <property type="entry name" value="GRB10-interact_GYF"/>
</dbReference>
<feature type="compositionally biased region" description="Low complexity" evidence="1">
    <location>
        <begin position="1"/>
        <end position="19"/>
    </location>
</feature>
<feature type="region of interest" description="Disordered" evidence="1">
    <location>
        <begin position="115"/>
        <end position="143"/>
    </location>
</feature>
<proteinExistence type="predicted"/>
<feature type="compositionally biased region" description="Low complexity" evidence="1">
    <location>
        <begin position="374"/>
        <end position="399"/>
    </location>
</feature>
<sequence length="1528" mass="158798">MSSTPTSFASAAAGQSRGSRPGDDWSRRDGRSVNGTLTFRRTATSATNPQSLSGSDAAAHSMAPSESHDAQLALPPFDGSLRYSRENLLDIYNGTASSTGVHDLFVNGWNPTQAQSAQRGWGKSSEGTIPQDPTVCWDPNGSVRPIGTQDMTEQEKEMFLDVNSTLKPQQPKEANAPGTVNAVNPSGVLNGRKTSVSHGVGYNNSNSSNPGNNNSNSTSNSTNPLSSISSSRPPARRRETSDTGAFPGASGLASPLGSRTPRDESSWFGRKNAEPKDSQPLAQQFEEPEEDATAAAGATRPPNLGPLSRSNTASSALGSAGAASLWGGSGQATGPPSAGAFGSFSLPTPTSDKRFGSVRGESRLAHLLPKQDGADPAAPGGKAAGSANPSAAAPAASTTTAAPGLASLANVGSNTATKDSWKPRQRTDTDPFGVSEAGQQAPAQSASTLDTPVKNTRNEFGLSGLHIGSGLGDDSLGSPDTNPFRSPPERSAATTLESDQHSHPALSSIGAIGGSGGHDSAGPFGSIRGGGYPGGAFDPTDRSQTSSAGTKGFPSLGNIAGWGNPMNVTTPDRERPPFSNAFGASLFSPGAGELSSVGFGGVPGGGVFGPPGAGPTGSLRSTTSKLNALFPASMQAQMSSGQESEGGGLGDSVPDLRQINPLGAIGREAVGSQVRDSESRSARALFEDSLDPAHGGAFHEQSSQPGLPSAAAALAAAFDAPLNIGADAGQNLPRMMVMPDRMRWVYLDPQGQIQGPFTGLEMNDWYKAHFFTPDLRVKKVEDTEFEPLGQLIRRIGNSREPFLVPQMGVPHGQPSLSGTFVHGNHGGVVPPLVGAFPSYGRTLTAEEQNNLERRKQEEQYLIARQREMQVTGQHLPPFTPGRPGAVGVPTGALHHHSSAHSLQSQPSFGSMTAPLSSAPPHIPGQIGAQSTFFDHTGMPQSTQSLVQSSSEFLREEYNIDDRAMHLSMQQSVLGAVGNFPPSVQDQGQSATHNAEFNSLGQLPTVDQLQRDPQGFSERLREFTMLREQLDASEYSSALLAEAAQSTNNQPTHATDFVEEVAALERQMQSDAVISSADGEVPTSPLTAMSLAQRAQAHAVAASKQRKEAEEAGSAVTQPAVQSDLPMPFPPPQTETTLAAPTAQRKSTLPDQFNTTSSRPETPDSSSSAAQPPPLAPWALQPGTESHRGPSLREIQAAEAEKAAKDEEVAAAARRSAAEQEAALQREREKAAAATAPGLPTSSTWGNGTPTPTTTTAASPWAKASATKASASVSVSSSSTHAATDKKKTLAEIQREEEASKQKTRDLTSQSPSNLAHVGKRYADLASRAQPPATTASPVSPAIAPPPTTAGWATVGAGGKVKTPTGPAAIRTAAVAPPPIKTPVPSAVRSVSRQLPSRVDGNAAMEDFNKWLHREVSRGVADDIDVNDFVDALRQLPMEPDIISEAVYGSSTTMDGRHFADEFIRRKKLAEKGVVDLQASMSSGGTSSSGGGWSEVAKKGGSGGAVAAQKEEAMPAGFKVVPSRKKGRK</sequence>
<dbReference type="PANTHER" id="PTHR14445:SF36">
    <property type="entry name" value="FI03272P-RELATED"/>
    <property type="match status" value="1"/>
</dbReference>
<feature type="compositionally biased region" description="Basic and acidic residues" evidence="1">
    <location>
        <begin position="1198"/>
        <end position="1207"/>
    </location>
</feature>
<dbReference type="EMBL" id="KE148157">
    <property type="protein sequence ID" value="EPE05207.1"/>
    <property type="molecule type" value="Genomic_DNA"/>
</dbReference>
<feature type="region of interest" description="Disordered" evidence="1">
    <location>
        <begin position="370"/>
        <end position="399"/>
    </location>
</feature>
<feature type="compositionally biased region" description="Polar residues" evidence="1">
    <location>
        <begin position="437"/>
        <end position="455"/>
    </location>
</feature>
<feature type="compositionally biased region" description="Polar residues" evidence="1">
    <location>
        <begin position="33"/>
        <end position="54"/>
    </location>
</feature>
<feature type="domain" description="GYF" evidence="2">
    <location>
        <begin position="741"/>
        <end position="789"/>
    </location>
</feature>
<feature type="compositionally biased region" description="Low complexity" evidence="1">
    <location>
        <begin position="1330"/>
        <end position="1341"/>
    </location>
</feature>
<feature type="region of interest" description="Disordered" evidence="1">
    <location>
        <begin position="168"/>
        <end position="315"/>
    </location>
</feature>
<feature type="compositionally biased region" description="Polar residues" evidence="1">
    <location>
        <begin position="1133"/>
        <end position="1153"/>
    </location>
</feature>
<organism evidence="3 4">
    <name type="scientific">Ophiostoma piceae (strain UAMH 11346)</name>
    <name type="common">Sap stain fungus</name>
    <dbReference type="NCBI Taxonomy" id="1262450"/>
    <lineage>
        <taxon>Eukaryota</taxon>
        <taxon>Fungi</taxon>
        <taxon>Dikarya</taxon>
        <taxon>Ascomycota</taxon>
        <taxon>Pezizomycotina</taxon>
        <taxon>Sordariomycetes</taxon>
        <taxon>Sordariomycetidae</taxon>
        <taxon>Ophiostomatales</taxon>
        <taxon>Ophiostomataceae</taxon>
        <taxon>Ophiostoma</taxon>
    </lineage>
</organism>
<dbReference type="OrthoDB" id="48509at2759"/>
<name>S3BXG2_OPHP1</name>
<dbReference type="eggNOG" id="KOG1862">
    <property type="taxonomic scope" value="Eukaryota"/>
</dbReference>
<evidence type="ECO:0000313" key="4">
    <source>
        <dbReference type="Proteomes" id="UP000016923"/>
    </source>
</evidence>